<evidence type="ECO:0000256" key="2">
    <source>
        <dbReference type="ARBA" id="ARBA00022884"/>
    </source>
</evidence>
<dbReference type="AlphaFoldDB" id="A0A8H7BWF1"/>
<dbReference type="Pfam" id="PF00076">
    <property type="entry name" value="RRM_1"/>
    <property type="match status" value="2"/>
</dbReference>
<proteinExistence type="predicted"/>
<dbReference type="EMBL" id="JABAYA010000016">
    <property type="protein sequence ID" value="KAF7730457.1"/>
    <property type="molecule type" value="Genomic_DNA"/>
</dbReference>
<dbReference type="PANTHER" id="PTHR24012">
    <property type="entry name" value="RNA BINDING PROTEIN"/>
    <property type="match status" value="1"/>
</dbReference>
<dbReference type="InterPro" id="IPR000504">
    <property type="entry name" value="RRM_dom"/>
</dbReference>
<feature type="domain" description="RRM" evidence="4">
    <location>
        <begin position="136"/>
        <end position="205"/>
    </location>
</feature>
<dbReference type="SUPFAM" id="SSF54928">
    <property type="entry name" value="RNA-binding domain, RBD"/>
    <property type="match status" value="1"/>
</dbReference>
<keyword evidence="1" id="KW-0677">Repeat</keyword>
<accession>A0A8H7BWF1</accession>
<comment type="caution">
    <text evidence="5">The sequence shown here is derived from an EMBL/GenBank/DDBJ whole genome shotgun (WGS) entry which is preliminary data.</text>
</comment>
<evidence type="ECO:0000256" key="3">
    <source>
        <dbReference type="PROSITE-ProRule" id="PRU00176"/>
    </source>
</evidence>
<gene>
    <name evidence="5" type="ORF">EC973_002264</name>
</gene>
<protein>
    <recommendedName>
        <fullName evidence="4">RRM domain-containing protein</fullName>
    </recommendedName>
</protein>
<dbReference type="InterPro" id="IPR012677">
    <property type="entry name" value="Nucleotide-bd_a/b_plait_sf"/>
</dbReference>
<dbReference type="CDD" id="cd00590">
    <property type="entry name" value="RRM_SF"/>
    <property type="match status" value="2"/>
</dbReference>
<reference evidence="5" key="1">
    <citation type="submission" date="2020-01" db="EMBL/GenBank/DDBJ databases">
        <title>Genome Sequencing of Three Apophysomyces-Like Fungal Strains Confirms a Novel Fungal Genus in the Mucoromycota with divergent Burkholderia-like Endosymbiotic Bacteria.</title>
        <authorList>
            <person name="Stajich J.E."/>
            <person name="Macias A.M."/>
            <person name="Carter-House D."/>
            <person name="Lovett B."/>
            <person name="Kasson L.R."/>
            <person name="Berry K."/>
            <person name="Grigoriev I."/>
            <person name="Chang Y."/>
            <person name="Spatafora J."/>
            <person name="Kasson M.T."/>
        </authorList>
    </citation>
    <scope>NUCLEOTIDE SEQUENCE</scope>
    <source>
        <strain evidence="5">NRRL A-21654</strain>
    </source>
</reference>
<organism evidence="5 6">
    <name type="scientific">Apophysomyces ossiformis</name>
    <dbReference type="NCBI Taxonomy" id="679940"/>
    <lineage>
        <taxon>Eukaryota</taxon>
        <taxon>Fungi</taxon>
        <taxon>Fungi incertae sedis</taxon>
        <taxon>Mucoromycota</taxon>
        <taxon>Mucoromycotina</taxon>
        <taxon>Mucoromycetes</taxon>
        <taxon>Mucorales</taxon>
        <taxon>Mucorineae</taxon>
        <taxon>Mucoraceae</taxon>
        <taxon>Apophysomyces</taxon>
    </lineage>
</organism>
<dbReference type="OrthoDB" id="6159137at2759"/>
<dbReference type="Proteomes" id="UP000605846">
    <property type="component" value="Unassembled WGS sequence"/>
</dbReference>
<dbReference type="Gene3D" id="3.30.70.330">
    <property type="match status" value="2"/>
</dbReference>
<evidence type="ECO:0000259" key="4">
    <source>
        <dbReference type="PROSITE" id="PS50102"/>
    </source>
</evidence>
<dbReference type="SMART" id="SM00360">
    <property type="entry name" value="RRM"/>
    <property type="match status" value="2"/>
</dbReference>
<evidence type="ECO:0000256" key="1">
    <source>
        <dbReference type="ARBA" id="ARBA00022737"/>
    </source>
</evidence>
<evidence type="ECO:0000313" key="5">
    <source>
        <dbReference type="EMBL" id="KAF7730457.1"/>
    </source>
</evidence>
<dbReference type="GO" id="GO:0003723">
    <property type="term" value="F:RNA binding"/>
    <property type="evidence" value="ECO:0007669"/>
    <property type="project" value="UniProtKB-UniRule"/>
</dbReference>
<keyword evidence="2 3" id="KW-0694">RNA-binding</keyword>
<evidence type="ECO:0000313" key="6">
    <source>
        <dbReference type="Proteomes" id="UP000605846"/>
    </source>
</evidence>
<dbReference type="InterPro" id="IPR035979">
    <property type="entry name" value="RBD_domain_sf"/>
</dbReference>
<keyword evidence="6" id="KW-1185">Reference proteome</keyword>
<sequence>MHPSPAIVNLPRKHHSKPIETPSYRLHAPRLQMQDPRSYDALYGYGEFLVSNRLYLERLPSSVHETDIMDLLRSCHPILVQLEHNVDHSNGYVEFASKEQADRAYTLFNGAKIGNQIRFQPKIAPPGYNDPEATAGLLQIENLPENTKDHTLYDIFRRFGPMNVCKIIVDDGAVFRGNALVQYFREEAADMAVTVMASFNDKIRK</sequence>
<feature type="domain" description="RRM" evidence="4">
    <location>
        <begin position="52"/>
        <end position="124"/>
    </location>
</feature>
<dbReference type="PROSITE" id="PS50102">
    <property type="entry name" value="RRM"/>
    <property type="match status" value="2"/>
</dbReference>
<name>A0A8H7BWF1_9FUNG</name>